<protein>
    <submittedName>
        <fullName evidence="10">Prepilin-type N-terminal cleavage/methylation domain-containing protein</fullName>
    </submittedName>
</protein>
<dbReference type="InterPro" id="IPR045584">
    <property type="entry name" value="Pilin-like"/>
</dbReference>
<reference evidence="10 11" key="1">
    <citation type="submission" date="2019-06" db="EMBL/GenBank/DDBJ databases">
        <title>Genome sequence of Ureibacillus terrenus.</title>
        <authorList>
            <person name="Maclea K.S."/>
            <person name="Simoes M."/>
        </authorList>
    </citation>
    <scope>NUCLEOTIDE SEQUENCE [LARGE SCALE GENOMIC DNA]</scope>
    <source>
        <strain evidence="10 11">ATCC BAA-384</strain>
    </source>
</reference>
<feature type="compositionally biased region" description="Basic and acidic residues" evidence="8">
    <location>
        <begin position="139"/>
        <end position="152"/>
    </location>
</feature>
<evidence type="ECO:0000256" key="3">
    <source>
        <dbReference type="ARBA" id="ARBA00022481"/>
    </source>
</evidence>
<dbReference type="EMBL" id="VIGD01000001">
    <property type="protein sequence ID" value="TQE92518.1"/>
    <property type="molecule type" value="Genomic_DNA"/>
</dbReference>
<evidence type="ECO:0000256" key="1">
    <source>
        <dbReference type="ARBA" id="ARBA00004167"/>
    </source>
</evidence>
<dbReference type="GO" id="GO:0030420">
    <property type="term" value="P:establishment of competence for transformation"/>
    <property type="evidence" value="ECO:0007669"/>
    <property type="project" value="UniProtKB-KW"/>
</dbReference>
<accession>A0A540V722</accession>
<evidence type="ECO:0000256" key="7">
    <source>
        <dbReference type="ARBA" id="ARBA00023287"/>
    </source>
</evidence>
<dbReference type="GO" id="GO:0015627">
    <property type="term" value="C:type II protein secretion system complex"/>
    <property type="evidence" value="ECO:0007669"/>
    <property type="project" value="InterPro"/>
</dbReference>
<evidence type="ECO:0000256" key="9">
    <source>
        <dbReference type="SAM" id="Phobius"/>
    </source>
</evidence>
<dbReference type="Proteomes" id="UP000315753">
    <property type="component" value="Unassembled WGS sequence"/>
</dbReference>
<dbReference type="SUPFAM" id="SSF54523">
    <property type="entry name" value="Pili subunits"/>
    <property type="match status" value="1"/>
</dbReference>
<evidence type="ECO:0000256" key="8">
    <source>
        <dbReference type="SAM" id="MobiDB-lite"/>
    </source>
</evidence>
<proteinExistence type="predicted"/>
<dbReference type="Pfam" id="PF07963">
    <property type="entry name" value="N_methyl"/>
    <property type="match status" value="1"/>
</dbReference>
<feature type="transmembrane region" description="Helical" evidence="9">
    <location>
        <begin position="12"/>
        <end position="35"/>
    </location>
</feature>
<evidence type="ECO:0000313" key="11">
    <source>
        <dbReference type="Proteomes" id="UP000315753"/>
    </source>
</evidence>
<keyword evidence="11" id="KW-1185">Reference proteome</keyword>
<evidence type="ECO:0000256" key="5">
    <source>
        <dbReference type="ARBA" id="ARBA00022989"/>
    </source>
</evidence>
<gene>
    <name evidence="10" type="ORF">FKZ59_01735</name>
</gene>
<evidence type="ECO:0000256" key="2">
    <source>
        <dbReference type="ARBA" id="ARBA00004241"/>
    </source>
</evidence>
<dbReference type="AlphaFoldDB" id="A0A540V722"/>
<keyword evidence="5 9" id="KW-1133">Transmembrane helix</keyword>
<dbReference type="OrthoDB" id="2428428at2"/>
<dbReference type="GO" id="GO:0015628">
    <property type="term" value="P:protein secretion by the type II secretion system"/>
    <property type="evidence" value="ECO:0007669"/>
    <property type="project" value="InterPro"/>
</dbReference>
<keyword evidence="3" id="KW-0488">Methylation</keyword>
<dbReference type="PRINTS" id="PR00813">
    <property type="entry name" value="BCTERIALGSPG"/>
</dbReference>
<sequence length="161" mass="17369">MLKKRLKNEKGLTLVELLAVVVILGIVAAIAIPAIGNMLENSRYNAAKSDAINIINAANLYFTEVGSSNDDEVSVKDLLDGNYLDTAGVFEKYENKDHIANYKVKRASGGNTLYASDVIFSGEKKVTFNDATIQDINNDNEKGSEIDKDGHEIPGTSNSGS</sequence>
<comment type="caution">
    <text evidence="10">The sequence shown here is derived from an EMBL/GenBank/DDBJ whole genome shotgun (WGS) entry which is preliminary data.</text>
</comment>
<evidence type="ECO:0000313" key="10">
    <source>
        <dbReference type="EMBL" id="TQE92518.1"/>
    </source>
</evidence>
<keyword evidence="4 9" id="KW-0812">Transmembrane</keyword>
<dbReference type="GO" id="GO:0016020">
    <property type="term" value="C:membrane"/>
    <property type="evidence" value="ECO:0007669"/>
    <property type="project" value="UniProtKB-SubCell"/>
</dbReference>
<name>A0A540V722_9BACL</name>
<keyword evidence="7" id="KW-0178">Competence</keyword>
<organism evidence="10 11">
    <name type="scientific">Ureibacillus terrenus</name>
    <dbReference type="NCBI Taxonomy" id="118246"/>
    <lineage>
        <taxon>Bacteria</taxon>
        <taxon>Bacillati</taxon>
        <taxon>Bacillota</taxon>
        <taxon>Bacilli</taxon>
        <taxon>Bacillales</taxon>
        <taxon>Caryophanaceae</taxon>
        <taxon>Ureibacillus</taxon>
    </lineage>
</organism>
<dbReference type="PANTHER" id="PTHR30093">
    <property type="entry name" value="GENERAL SECRETION PATHWAY PROTEIN G"/>
    <property type="match status" value="1"/>
</dbReference>
<evidence type="ECO:0000256" key="4">
    <source>
        <dbReference type="ARBA" id="ARBA00022692"/>
    </source>
</evidence>
<evidence type="ECO:0000256" key="6">
    <source>
        <dbReference type="ARBA" id="ARBA00023136"/>
    </source>
</evidence>
<dbReference type="NCBIfam" id="TIGR02532">
    <property type="entry name" value="IV_pilin_GFxxxE"/>
    <property type="match status" value="1"/>
</dbReference>
<dbReference type="PANTHER" id="PTHR30093:SF44">
    <property type="entry name" value="TYPE II SECRETION SYSTEM CORE PROTEIN G"/>
    <property type="match status" value="1"/>
</dbReference>
<dbReference type="InterPro" id="IPR012902">
    <property type="entry name" value="N_methyl_site"/>
</dbReference>
<comment type="subcellular location">
    <subcellularLocation>
        <location evidence="2">Cell surface</location>
    </subcellularLocation>
    <subcellularLocation>
        <location evidence="1">Membrane</location>
        <topology evidence="1">Single-pass membrane protein</topology>
    </subcellularLocation>
</comment>
<dbReference type="PROSITE" id="PS00409">
    <property type="entry name" value="PROKAR_NTER_METHYL"/>
    <property type="match status" value="1"/>
</dbReference>
<keyword evidence="6 9" id="KW-0472">Membrane</keyword>
<dbReference type="GO" id="GO:0009986">
    <property type="term" value="C:cell surface"/>
    <property type="evidence" value="ECO:0007669"/>
    <property type="project" value="UniProtKB-SubCell"/>
</dbReference>
<dbReference type="InterPro" id="IPR000983">
    <property type="entry name" value="Bac_GSPG_pilin"/>
</dbReference>
<dbReference type="Gene3D" id="3.30.700.10">
    <property type="entry name" value="Glycoprotein, Type 4 Pilin"/>
    <property type="match status" value="1"/>
</dbReference>
<feature type="region of interest" description="Disordered" evidence="8">
    <location>
        <begin position="135"/>
        <end position="161"/>
    </location>
</feature>